<organism evidence="8 9">
    <name type="scientific">Blepharisma stoltei</name>
    <dbReference type="NCBI Taxonomy" id="1481888"/>
    <lineage>
        <taxon>Eukaryota</taxon>
        <taxon>Sar</taxon>
        <taxon>Alveolata</taxon>
        <taxon>Ciliophora</taxon>
        <taxon>Postciliodesmatophora</taxon>
        <taxon>Heterotrichea</taxon>
        <taxon>Heterotrichida</taxon>
        <taxon>Blepharismidae</taxon>
        <taxon>Blepharisma</taxon>
    </lineage>
</organism>
<reference evidence="8" key="1">
    <citation type="submission" date="2021-09" db="EMBL/GenBank/DDBJ databases">
        <authorList>
            <consortium name="AG Swart"/>
            <person name="Singh M."/>
            <person name="Singh A."/>
            <person name="Seah K."/>
            <person name="Emmerich C."/>
        </authorList>
    </citation>
    <scope>NUCLEOTIDE SEQUENCE</scope>
    <source>
        <strain evidence="8">ATCC30299</strain>
    </source>
</reference>
<dbReference type="GO" id="GO:0045842">
    <property type="term" value="P:positive regulation of mitotic metaphase/anaphase transition"/>
    <property type="evidence" value="ECO:0007669"/>
    <property type="project" value="TreeGrafter"/>
</dbReference>
<keyword evidence="6" id="KW-0131">Cell cycle</keyword>
<evidence type="ECO:0000256" key="6">
    <source>
        <dbReference type="ARBA" id="ARBA00023306"/>
    </source>
</evidence>
<evidence type="ECO:0000256" key="2">
    <source>
        <dbReference type="ARBA" id="ARBA00016066"/>
    </source>
</evidence>
<dbReference type="InterPro" id="IPR037679">
    <property type="entry name" value="Apc5"/>
</dbReference>
<evidence type="ECO:0000256" key="3">
    <source>
        <dbReference type="ARBA" id="ARBA00022618"/>
    </source>
</evidence>
<dbReference type="AlphaFoldDB" id="A0AAU9JPL0"/>
<dbReference type="GO" id="GO:0005680">
    <property type="term" value="C:anaphase-promoting complex"/>
    <property type="evidence" value="ECO:0007669"/>
    <property type="project" value="InterPro"/>
</dbReference>
<dbReference type="InterPro" id="IPR026000">
    <property type="entry name" value="Apc5_dom"/>
</dbReference>
<evidence type="ECO:0000313" key="9">
    <source>
        <dbReference type="Proteomes" id="UP001162131"/>
    </source>
</evidence>
<keyword evidence="5" id="KW-0833">Ubl conjugation pathway</keyword>
<evidence type="ECO:0000256" key="5">
    <source>
        <dbReference type="ARBA" id="ARBA00022786"/>
    </source>
</evidence>
<dbReference type="PANTHER" id="PTHR12830">
    <property type="entry name" value="ANAPHASE-PROMOTING COMPLEX SUBUNIT 5"/>
    <property type="match status" value="1"/>
</dbReference>
<dbReference type="Proteomes" id="UP001162131">
    <property type="component" value="Unassembled WGS sequence"/>
</dbReference>
<name>A0AAU9JPL0_9CILI</name>
<dbReference type="EMBL" id="CAJZBQ010000041">
    <property type="protein sequence ID" value="CAG9327049.1"/>
    <property type="molecule type" value="Genomic_DNA"/>
</dbReference>
<gene>
    <name evidence="8" type="ORF">BSTOLATCC_MIC42307</name>
</gene>
<evidence type="ECO:0000259" key="7">
    <source>
        <dbReference type="Pfam" id="PF12862"/>
    </source>
</evidence>
<protein>
    <recommendedName>
        <fullName evidence="2">Anaphase-promoting complex subunit 5</fullName>
    </recommendedName>
</protein>
<accession>A0AAU9JPL0</accession>
<feature type="domain" description="Anaphase-promoting complex subunit 5" evidence="7">
    <location>
        <begin position="209"/>
        <end position="283"/>
    </location>
</feature>
<evidence type="ECO:0000256" key="1">
    <source>
        <dbReference type="ARBA" id="ARBA00007450"/>
    </source>
</evidence>
<dbReference type="GO" id="GO:0051301">
    <property type="term" value="P:cell division"/>
    <property type="evidence" value="ECO:0007669"/>
    <property type="project" value="UniProtKB-KW"/>
</dbReference>
<keyword evidence="9" id="KW-1185">Reference proteome</keyword>
<dbReference type="GO" id="GO:0031145">
    <property type="term" value="P:anaphase-promoting complex-dependent catabolic process"/>
    <property type="evidence" value="ECO:0007669"/>
    <property type="project" value="TreeGrafter"/>
</dbReference>
<keyword evidence="3" id="KW-0132">Cell division</keyword>
<comment type="caution">
    <text evidence="8">The sequence shown here is derived from an EMBL/GenBank/DDBJ whole genome shotgun (WGS) entry which is preliminary data.</text>
</comment>
<dbReference type="GO" id="GO:0070979">
    <property type="term" value="P:protein K11-linked ubiquitination"/>
    <property type="evidence" value="ECO:0007669"/>
    <property type="project" value="TreeGrafter"/>
</dbReference>
<dbReference type="Pfam" id="PF12862">
    <property type="entry name" value="ANAPC5"/>
    <property type="match status" value="1"/>
</dbReference>
<sequence length="738" mass="85244">MDILEQHQELSPYHISLCILLHESFMNPKLLPQQRQKTLSFLVSKIKDEGSEEMSFQDLVNYLQTLEEGINSIQPIKTHFLNAISSLQHFSDILTFFIAKLNELKNEGEMSMGYLEQGGTLYLFLRKCFLIFARMGFEDITKLDKKLQEYKSGKTQEKSDAQHSVSVATNLDSLVLKKTYQELSEEISKINPPTNFICQGHLDAYYKNNQAIDNIHRYFDMILDSKMPTKTTREKGLVVVQSSTHYASLHRVKIELQLGHLEPALHLLVETIKRALSENDNPVILESTLLFMKIAGLMGNYKKEKRIAERAVLQSIKLGNLIALIKSSLFFSQADLLYSKCESSNILAEIKPKIDTKKKIPMIVPRYLNVDTNVKTWVNLADYAFIEGLVKHEHADLRSNQMRMNVLNWMNQGCYWISHSFLNAIKENPLKTAIDADFYLQIARFLAQYQKDTVLDILKYVDSYCSIKTCIKWDFSIYYIGHIWSLNKGELLEALYFEEKAIETLNQTNDVDLFLDIKLNKLRRLIHHYQLREAYELANELISTLHDRGSKVRIVETRILLSYIYSMSSQHYKALSEINKTLPYIEDFSILEIIIKTRLAEVYLDIAPNSIPSLQILTPLDKILDRVNFPLICGKYHAVKAKCLFALGMSLNSNLSMNLMKSGIDHCIKAVDYFKQINSCYEIREVLYMQARGFHQIGDFGNRDKSAEEFCKINQEINWAAKRTKSRESQSLVFLIGD</sequence>
<evidence type="ECO:0000256" key="4">
    <source>
        <dbReference type="ARBA" id="ARBA00022776"/>
    </source>
</evidence>
<proteinExistence type="inferred from homology"/>
<keyword evidence="4" id="KW-0498">Mitosis</keyword>
<comment type="similarity">
    <text evidence="1">Belongs to the APC5 family.</text>
</comment>
<evidence type="ECO:0000313" key="8">
    <source>
        <dbReference type="EMBL" id="CAG9327049.1"/>
    </source>
</evidence>
<dbReference type="PANTHER" id="PTHR12830:SF9">
    <property type="entry name" value="ANAPHASE-PROMOTING COMPLEX SUBUNIT 5"/>
    <property type="match status" value="1"/>
</dbReference>